<comment type="catalytic activity">
    <reaction evidence="7">
        <text>DNA(n) + a 2'-deoxyribonucleoside 5'-triphosphate = DNA(n+1) + diphosphate</text>
        <dbReference type="Rhea" id="RHEA:22508"/>
        <dbReference type="Rhea" id="RHEA-COMP:17339"/>
        <dbReference type="Rhea" id="RHEA-COMP:17340"/>
        <dbReference type="ChEBI" id="CHEBI:33019"/>
        <dbReference type="ChEBI" id="CHEBI:61560"/>
        <dbReference type="ChEBI" id="CHEBI:173112"/>
        <dbReference type="EC" id="2.7.7.7"/>
    </reaction>
</comment>
<evidence type="ECO:0000313" key="9">
    <source>
        <dbReference type="EMBL" id="TDV24177.1"/>
    </source>
</evidence>
<dbReference type="GO" id="GO:0006261">
    <property type="term" value="P:DNA-templated DNA replication"/>
    <property type="evidence" value="ECO:0007669"/>
    <property type="project" value="TreeGrafter"/>
</dbReference>
<dbReference type="PANTHER" id="PTHR34388:SF1">
    <property type="entry name" value="DNA POLYMERASE III SUBUNIT DELTA"/>
    <property type="match status" value="1"/>
</dbReference>
<dbReference type="Pfam" id="PF21694">
    <property type="entry name" value="DNA_pol3_delta_C"/>
    <property type="match status" value="1"/>
</dbReference>
<dbReference type="AlphaFoldDB" id="A0A4R7UCM9"/>
<reference evidence="9 10" key="1">
    <citation type="submission" date="2019-03" db="EMBL/GenBank/DDBJ databases">
        <title>Genomic Encyclopedia of Archaeal and Bacterial Type Strains, Phase II (KMG-II): from individual species to whole genera.</title>
        <authorList>
            <person name="Goeker M."/>
        </authorList>
    </citation>
    <scope>NUCLEOTIDE SEQUENCE [LARGE SCALE GENOMIC DNA]</scope>
    <source>
        <strain evidence="9 10">ATCC 35214</strain>
    </source>
</reference>
<keyword evidence="3" id="KW-0548">Nucleotidyltransferase</keyword>
<organism evidence="9 10">
    <name type="scientific">Mycoplasmopsis mustelae</name>
    <dbReference type="NCBI Taxonomy" id="171289"/>
    <lineage>
        <taxon>Bacteria</taxon>
        <taxon>Bacillati</taxon>
        <taxon>Mycoplasmatota</taxon>
        <taxon>Mycoplasmoidales</taxon>
        <taxon>Metamycoplasmataceae</taxon>
        <taxon>Mycoplasmopsis</taxon>
    </lineage>
</organism>
<evidence type="ECO:0000256" key="1">
    <source>
        <dbReference type="ARBA" id="ARBA00012417"/>
    </source>
</evidence>
<dbReference type="GO" id="GO:0009360">
    <property type="term" value="C:DNA polymerase III complex"/>
    <property type="evidence" value="ECO:0007669"/>
    <property type="project" value="TreeGrafter"/>
</dbReference>
<dbReference type="Proteomes" id="UP000295757">
    <property type="component" value="Unassembled WGS sequence"/>
</dbReference>
<keyword evidence="5" id="KW-0239">DNA-directed DNA polymerase</keyword>
<dbReference type="InterPro" id="IPR005790">
    <property type="entry name" value="DNA_polIII_delta"/>
</dbReference>
<dbReference type="NCBIfam" id="TIGR01128">
    <property type="entry name" value="holA"/>
    <property type="match status" value="1"/>
</dbReference>
<evidence type="ECO:0000256" key="6">
    <source>
        <dbReference type="ARBA" id="ARBA00034754"/>
    </source>
</evidence>
<keyword evidence="4" id="KW-0235">DNA replication</keyword>
<dbReference type="InterPro" id="IPR008921">
    <property type="entry name" value="DNA_pol3_clamp-load_cplx_C"/>
</dbReference>
<evidence type="ECO:0000256" key="7">
    <source>
        <dbReference type="ARBA" id="ARBA00049244"/>
    </source>
</evidence>
<dbReference type="InterPro" id="IPR048466">
    <property type="entry name" value="DNA_pol3_delta-like_C"/>
</dbReference>
<dbReference type="InterPro" id="IPR027417">
    <property type="entry name" value="P-loop_NTPase"/>
</dbReference>
<evidence type="ECO:0000259" key="8">
    <source>
        <dbReference type="Pfam" id="PF21694"/>
    </source>
</evidence>
<dbReference type="EMBL" id="SOCN01000001">
    <property type="protein sequence ID" value="TDV24177.1"/>
    <property type="molecule type" value="Genomic_DNA"/>
</dbReference>
<comment type="similarity">
    <text evidence="6">Belongs to the DNA polymerase HolA subunit family.</text>
</comment>
<keyword evidence="2" id="KW-0808">Transferase</keyword>
<gene>
    <name evidence="9" type="ORF">BCF59_0125</name>
</gene>
<dbReference type="SUPFAM" id="SSF52540">
    <property type="entry name" value="P-loop containing nucleoside triphosphate hydrolases"/>
    <property type="match status" value="1"/>
</dbReference>
<evidence type="ECO:0000256" key="5">
    <source>
        <dbReference type="ARBA" id="ARBA00022932"/>
    </source>
</evidence>
<comment type="caution">
    <text evidence="9">The sequence shown here is derived from an EMBL/GenBank/DDBJ whole genome shotgun (WGS) entry which is preliminary data.</text>
</comment>
<dbReference type="SUPFAM" id="SSF48019">
    <property type="entry name" value="post-AAA+ oligomerization domain-like"/>
    <property type="match status" value="1"/>
</dbReference>
<proteinExistence type="inferred from homology"/>
<protein>
    <recommendedName>
        <fullName evidence="1">DNA-directed DNA polymerase</fullName>
        <ecNumber evidence="1">2.7.7.7</ecNumber>
    </recommendedName>
</protein>
<dbReference type="EC" id="2.7.7.7" evidence="1"/>
<evidence type="ECO:0000313" key="10">
    <source>
        <dbReference type="Proteomes" id="UP000295757"/>
    </source>
</evidence>
<name>A0A4R7UCM9_9BACT</name>
<dbReference type="Gene3D" id="1.20.272.10">
    <property type="match status" value="1"/>
</dbReference>
<sequence>MYFLYSEEEFFIERELNKFKQDFHQENIFIYRENYEINEILEQILFENLFEEKKLFIIYNLPYFSTTKLTEKNLQSIETFKKIFSKVLKNKVIFVLNQANYAKNEFTEFIKNTFQCLNFEKLSRLQVREQIKEYIKNKNCKISQSDLIYLLEKLPDNLSIILKEVDKITQSSSIIDIKVIDDFVFEYRINNPFALSNALETGDLGKIFSKFVERIKEGESEMVLLVQIFNIFSITENIYQYKKMMLSDNEIMFKLKLQDWRYRKFLNIIKLYGIEKIRNILLNLAILDLQLKSEGVGANVLFETFLVTNFS</sequence>
<evidence type="ECO:0000256" key="4">
    <source>
        <dbReference type="ARBA" id="ARBA00022705"/>
    </source>
</evidence>
<dbReference type="GO" id="GO:0003677">
    <property type="term" value="F:DNA binding"/>
    <property type="evidence" value="ECO:0007669"/>
    <property type="project" value="InterPro"/>
</dbReference>
<dbReference type="RefSeq" id="WP_134110202.1">
    <property type="nucleotide sequence ID" value="NZ_SOCN01000001.1"/>
</dbReference>
<evidence type="ECO:0000256" key="2">
    <source>
        <dbReference type="ARBA" id="ARBA00022679"/>
    </source>
</evidence>
<keyword evidence="10" id="KW-1185">Reference proteome</keyword>
<accession>A0A4R7UCM9</accession>
<dbReference type="Gene3D" id="3.40.50.300">
    <property type="entry name" value="P-loop containing nucleotide triphosphate hydrolases"/>
    <property type="match status" value="1"/>
</dbReference>
<dbReference type="GO" id="GO:0003887">
    <property type="term" value="F:DNA-directed DNA polymerase activity"/>
    <property type="evidence" value="ECO:0007669"/>
    <property type="project" value="UniProtKB-KW"/>
</dbReference>
<evidence type="ECO:0000256" key="3">
    <source>
        <dbReference type="ARBA" id="ARBA00022695"/>
    </source>
</evidence>
<dbReference type="OrthoDB" id="400018at2"/>
<dbReference type="PANTHER" id="PTHR34388">
    <property type="entry name" value="DNA POLYMERASE III SUBUNIT DELTA"/>
    <property type="match status" value="1"/>
</dbReference>
<feature type="domain" description="DNA polymerase III delta subunit-like C-terminal" evidence="8">
    <location>
        <begin position="190"/>
        <end position="307"/>
    </location>
</feature>